<dbReference type="SMART" id="SM00614">
    <property type="entry name" value="ZnF_BED"/>
    <property type="match status" value="1"/>
</dbReference>
<evidence type="ECO:0000256" key="4">
    <source>
        <dbReference type="PROSITE-ProRule" id="PRU00027"/>
    </source>
</evidence>
<dbReference type="Pfam" id="PF02892">
    <property type="entry name" value="zf-BED"/>
    <property type="match status" value="1"/>
</dbReference>
<protein>
    <submittedName>
        <fullName evidence="7">(apollo) hypothetical protein</fullName>
    </submittedName>
</protein>
<evidence type="ECO:0000256" key="5">
    <source>
        <dbReference type="SAM" id="MobiDB-lite"/>
    </source>
</evidence>
<comment type="caution">
    <text evidence="7">The sequence shown here is derived from an EMBL/GenBank/DDBJ whole genome shotgun (WGS) entry which is preliminary data.</text>
</comment>
<keyword evidence="2 4" id="KW-0863">Zinc-finger</keyword>
<evidence type="ECO:0000256" key="3">
    <source>
        <dbReference type="ARBA" id="ARBA00022833"/>
    </source>
</evidence>
<evidence type="ECO:0000256" key="2">
    <source>
        <dbReference type="ARBA" id="ARBA00022771"/>
    </source>
</evidence>
<proteinExistence type="predicted"/>
<dbReference type="EMBL" id="CAJQZP010001218">
    <property type="protein sequence ID" value="CAG5031663.1"/>
    <property type="molecule type" value="Genomic_DNA"/>
</dbReference>
<gene>
    <name evidence="7" type="ORF">PAPOLLO_LOCUS19763</name>
</gene>
<evidence type="ECO:0000313" key="8">
    <source>
        <dbReference type="Proteomes" id="UP000691718"/>
    </source>
</evidence>
<reference evidence="7" key="1">
    <citation type="submission" date="2021-04" db="EMBL/GenBank/DDBJ databases">
        <authorList>
            <person name="Tunstrom K."/>
        </authorList>
    </citation>
    <scope>NUCLEOTIDE SEQUENCE</scope>
</reference>
<sequence>MAPKKKSLVWKFYDRIDDNKSKCKLCQKVIKCTGNTTNLFGHIRNIHKAAYIEIVPFQRSSPSEKKSITQSVRESDASSSNETPCIGIVNELKSVQSDSETVIPSTSSSQITSKPLDKALDSDSEVIPIKRQKSIKTSFQEISSYSESGMKTRKLNNCLLYMICKDHQPF</sequence>
<keyword evidence="8" id="KW-1185">Reference proteome</keyword>
<feature type="region of interest" description="Disordered" evidence="5">
    <location>
        <begin position="63"/>
        <end position="84"/>
    </location>
</feature>
<feature type="compositionally biased region" description="Polar residues" evidence="5">
    <location>
        <begin position="68"/>
        <end position="83"/>
    </location>
</feature>
<dbReference type="OrthoDB" id="7456832at2759"/>
<dbReference type="GO" id="GO:0008270">
    <property type="term" value="F:zinc ion binding"/>
    <property type="evidence" value="ECO:0007669"/>
    <property type="project" value="UniProtKB-KW"/>
</dbReference>
<dbReference type="AlphaFoldDB" id="A0A8S3XME6"/>
<keyword evidence="1" id="KW-0479">Metal-binding</keyword>
<keyword evidence="3" id="KW-0862">Zinc</keyword>
<name>A0A8S3XME6_PARAO</name>
<evidence type="ECO:0000259" key="6">
    <source>
        <dbReference type="PROSITE" id="PS50808"/>
    </source>
</evidence>
<organism evidence="7 8">
    <name type="scientific">Parnassius apollo</name>
    <name type="common">Apollo butterfly</name>
    <name type="synonym">Papilio apollo</name>
    <dbReference type="NCBI Taxonomy" id="110799"/>
    <lineage>
        <taxon>Eukaryota</taxon>
        <taxon>Metazoa</taxon>
        <taxon>Ecdysozoa</taxon>
        <taxon>Arthropoda</taxon>
        <taxon>Hexapoda</taxon>
        <taxon>Insecta</taxon>
        <taxon>Pterygota</taxon>
        <taxon>Neoptera</taxon>
        <taxon>Endopterygota</taxon>
        <taxon>Lepidoptera</taxon>
        <taxon>Glossata</taxon>
        <taxon>Ditrysia</taxon>
        <taxon>Papilionoidea</taxon>
        <taxon>Papilionidae</taxon>
        <taxon>Parnassiinae</taxon>
        <taxon>Parnassini</taxon>
        <taxon>Parnassius</taxon>
        <taxon>Parnassius</taxon>
    </lineage>
</organism>
<dbReference type="PROSITE" id="PS50808">
    <property type="entry name" value="ZF_BED"/>
    <property type="match status" value="1"/>
</dbReference>
<accession>A0A8S3XME6</accession>
<dbReference type="InterPro" id="IPR003656">
    <property type="entry name" value="Znf_BED"/>
</dbReference>
<dbReference type="GO" id="GO:0003677">
    <property type="term" value="F:DNA binding"/>
    <property type="evidence" value="ECO:0007669"/>
    <property type="project" value="InterPro"/>
</dbReference>
<dbReference type="Proteomes" id="UP000691718">
    <property type="component" value="Unassembled WGS sequence"/>
</dbReference>
<feature type="domain" description="BED-type" evidence="6">
    <location>
        <begin position="4"/>
        <end position="54"/>
    </location>
</feature>
<evidence type="ECO:0000256" key="1">
    <source>
        <dbReference type="ARBA" id="ARBA00022723"/>
    </source>
</evidence>
<evidence type="ECO:0000313" key="7">
    <source>
        <dbReference type="EMBL" id="CAG5031663.1"/>
    </source>
</evidence>